<feature type="domain" description="Phospholipase D N-terminal" evidence="3">
    <location>
        <begin position="49"/>
        <end position="155"/>
    </location>
</feature>
<dbReference type="PANTHER" id="PTHR43606">
    <property type="entry name" value="PHOSPHATASE, PUTATIVE (AFU_ORTHOLOGUE AFUA_6G08710)-RELATED"/>
    <property type="match status" value="1"/>
</dbReference>
<sequence length="831" mass="87144">MDRRRFLKLSSFFSVSSLTAGLSAGLSACNGDDPSTPEATGANWKFPQSVASADPRPDSIVLWTRVSPSSVDDAASLQGGSDVAIRLVVTAADNGAMLGSDSPLVGTALADLKLTAYADYDGTIRHKLTGLSPATTYYYQFTAGAVRSKVGRFKTAPASGAALDQLRFAFITCQDWSINHWAGYEHLVASETDLDFFLHLGDYIYETVGADFQTGLVESRHAAMTLPEGATKADGSSGKYANALDDYRYLYKTYRSDSRIQALHERFAMIAIWDDHEFSDDCWQDAETYDLGTYDAATGAADNTRQTPRRLHANRAWFEFMPADVSYDANSSSIDAIQIYRSFQFGNLAQLAMTDERLYRADHTLPEAAVGSSIGSRYMVPAATIASATAAKMAATQSAGAADPLAPVSMLGTTQRAWWQDTMKQATTTWKLWGNEVSLLRMGLNGTDAIATLVALNAIGTLATQIGSAASSTGSVTVAAALVAAMTAGASQTTATNAAVAIATADATSADLATAAVGAGLNTIQAGIAVAAYGAAKSAATAGSTAQAGAAAQVIAFGLIQPDIQAHGVGSSFITAAGLQTSLAPYFQKFLLNCDQWDGYNAERKSMMGFLRDHAIQNVVALTGDIHAFFAGTVRDDYDAETGQDVMVDLVTAGMSSDSFFSYLSSAVGDLSAELATLVVYTLSIPTSAGPLSVPFNLLDYTMGKATPTLDSLAEQARVRLRGALAQAGMAEAALDSTTDTVLTALKADSGFNTTLLGLAQQLAGLNSNPWLQHVNTDAQGYSVVTLTAQQLSCEFRQVNRLVGSSAPATSVIARTTTAVVTAGTAAVTVS</sequence>
<dbReference type="CDD" id="cd07389">
    <property type="entry name" value="MPP_PhoD"/>
    <property type="match status" value="1"/>
</dbReference>
<keyword evidence="5" id="KW-1185">Reference proteome</keyword>
<reference evidence="4 5" key="1">
    <citation type="submission" date="2022-06" db="EMBL/GenBank/DDBJ databases">
        <title>Ideonella sp. NS12-5 Genome sequencing and assembly.</title>
        <authorList>
            <person name="Jung Y."/>
        </authorList>
    </citation>
    <scope>NUCLEOTIDE SEQUENCE [LARGE SCALE GENOMIC DNA]</scope>
    <source>
        <strain evidence="4 5">NS12-5</strain>
    </source>
</reference>
<dbReference type="InterPro" id="IPR038607">
    <property type="entry name" value="PhoD-like_sf"/>
</dbReference>
<dbReference type="Proteomes" id="UP001204851">
    <property type="component" value="Unassembled WGS sequence"/>
</dbReference>
<protein>
    <submittedName>
        <fullName evidence="4">Alkaline phosphatase D family protein</fullName>
    </submittedName>
</protein>
<organism evidence="4 5">
    <name type="scientific">Ideonella oryzae</name>
    <dbReference type="NCBI Taxonomy" id="2937441"/>
    <lineage>
        <taxon>Bacteria</taxon>
        <taxon>Pseudomonadati</taxon>
        <taxon>Pseudomonadota</taxon>
        <taxon>Betaproteobacteria</taxon>
        <taxon>Burkholderiales</taxon>
        <taxon>Sphaerotilaceae</taxon>
        <taxon>Ideonella</taxon>
    </lineage>
</organism>
<feature type="domain" description="PhoD-like phosphatase metallophosphatase" evidence="2">
    <location>
        <begin position="168"/>
        <end position="665"/>
    </location>
</feature>
<evidence type="ECO:0000259" key="2">
    <source>
        <dbReference type="Pfam" id="PF09423"/>
    </source>
</evidence>
<dbReference type="SUPFAM" id="SSF56300">
    <property type="entry name" value="Metallo-dependent phosphatases"/>
    <property type="match status" value="1"/>
</dbReference>
<dbReference type="Pfam" id="PF16655">
    <property type="entry name" value="PhoD_N"/>
    <property type="match status" value="1"/>
</dbReference>
<keyword evidence="1" id="KW-0732">Signal</keyword>
<evidence type="ECO:0000313" key="4">
    <source>
        <dbReference type="EMBL" id="MCO5975983.1"/>
    </source>
</evidence>
<dbReference type="InterPro" id="IPR018946">
    <property type="entry name" value="PhoD-like_MPP"/>
</dbReference>
<dbReference type="PROSITE" id="PS51257">
    <property type="entry name" value="PROKAR_LIPOPROTEIN"/>
    <property type="match status" value="1"/>
</dbReference>
<dbReference type="InterPro" id="IPR029052">
    <property type="entry name" value="Metallo-depent_PP-like"/>
</dbReference>
<dbReference type="PANTHER" id="PTHR43606:SF2">
    <property type="entry name" value="ALKALINE PHOSPHATASE FAMILY PROTEIN (AFU_ORTHOLOGUE AFUA_5G03860)"/>
    <property type="match status" value="1"/>
</dbReference>
<evidence type="ECO:0000256" key="1">
    <source>
        <dbReference type="SAM" id="SignalP"/>
    </source>
</evidence>
<dbReference type="Gene3D" id="2.60.40.380">
    <property type="entry name" value="Purple acid phosphatase-like, N-terminal"/>
    <property type="match status" value="1"/>
</dbReference>
<name>A0ABT1BIT5_9BURK</name>
<dbReference type="InterPro" id="IPR052900">
    <property type="entry name" value="Phospholipid_Metab_Enz"/>
</dbReference>
<accession>A0ABT1BIT5</accession>
<dbReference type="RefSeq" id="WP_252768459.1">
    <property type="nucleotide sequence ID" value="NZ_JAMXMC010000002.1"/>
</dbReference>
<dbReference type="Gene3D" id="3.60.21.70">
    <property type="entry name" value="PhoD-like phosphatase"/>
    <property type="match status" value="1"/>
</dbReference>
<dbReference type="EMBL" id="JAMXMC010000002">
    <property type="protein sequence ID" value="MCO5975983.1"/>
    <property type="molecule type" value="Genomic_DNA"/>
</dbReference>
<dbReference type="Pfam" id="PF09423">
    <property type="entry name" value="PhoD"/>
    <property type="match status" value="1"/>
</dbReference>
<dbReference type="InterPro" id="IPR032093">
    <property type="entry name" value="PhoD_N"/>
</dbReference>
<feature type="chain" id="PRO_5046388313" evidence="1">
    <location>
        <begin position="29"/>
        <end position="831"/>
    </location>
</feature>
<proteinExistence type="predicted"/>
<evidence type="ECO:0000313" key="5">
    <source>
        <dbReference type="Proteomes" id="UP001204851"/>
    </source>
</evidence>
<comment type="caution">
    <text evidence="4">The sequence shown here is derived from an EMBL/GenBank/DDBJ whole genome shotgun (WGS) entry which is preliminary data.</text>
</comment>
<gene>
    <name evidence="4" type="ORF">M0L44_04480</name>
</gene>
<evidence type="ECO:0000259" key="3">
    <source>
        <dbReference type="Pfam" id="PF16655"/>
    </source>
</evidence>
<feature type="signal peptide" evidence="1">
    <location>
        <begin position="1"/>
        <end position="28"/>
    </location>
</feature>